<feature type="region of interest" description="Disordered" evidence="8">
    <location>
        <begin position="351"/>
        <end position="371"/>
    </location>
</feature>
<feature type="compositionally biased region" description="Acidic residues" evidence="8">
    <location>
        <begin position="593"/>
        <end position="614"/>
    </location>
</feature>
<evidence type="ECO:0000313" key="9">
    <source>
        <dbReference type="EMBL" id="KAF2090106.1"/>
    </source>
</evidence>
<sequence length="764" mass="84964">MLTARPLQQFICKSCRSKAIAATASRRLDASNRALSTTATTHFSKRLRLERPRRHPSNSFSTSSRSRDDTAARNTYRDVLPTGHLDAEEYFVYERLYGAPLRIAPEEELFPEEPEEADEEPIGPIENTLFIEDEKGRLKQVSYYVGGKEETPESAQDGQEVVHEAVDAEDVVSEEPGVEEAEAEEEEEEEYWPGDERMRRHPLTVAGKFATFPSTLTLPESTFVKPVSNILSVAANKHLRATAEHVFGGHRFPHSTATPTPPGGGLEQKPIPLNTAQGKMSPMESNSYIAAIMPGTYASVMSILVEVRKRLGSAWLESLLQKEGGPLILDAGSAGAGVIAFREVLQAEWERMQEEAGTSSDKKPAPLGKASVLTGSDTLRIRVSKLLDDTTFIPRLPDAVVPGEKVGPKHRKVYDVIVAPHTLWNLKEDFLRKAQVQKLWSLLNPDGGVLILMEKGLPRGFEVVAGARALLLDNYISSPGAEQFETPLQDSTNQSRYTQKETGMIVAPCTNHSACPMLVVPGVSRHRKDFCYFQQRYIRPPFLQNLISGKGSRNYENVQFSYLAVQRGRDLRAGENGVEQGESGADRAFEGYGEEEHEEFEAEEGEEVEEGVEVEEGKEGQKDPELEEVPHAEPTTASTTPVSTLSFPRLILPAIKRRGHVMLDVCTPAGRLERWTVTKGRGRRAYRDARKAQWGDLWALGAKTRVTRNVRLGELGKKSFGKGEGKKRGKGGVDGYGRSVKRGRESRKEQRMRTNEEREFLDED</sequence>
<evidence type="ECO:0000256" key="3">
    <source>
        <dbReference type="ARBA" id="ARBA00022946"/>
    </source>
</evidence>
<gene>
    <name evidence="9" type="ORF">K490DRAFT_71769</name>
</gene>
<dbReference type="GO" id="GO:0046872">
    <property type="term" value="F:metal ion binding"/>
    <property type="evidence" value="ECO:0007669"/>
    <property type="project" value="UniProtKB-KW"/>
</dbReference>
<feature type="compositionally biased region" description="Acidic residues" evidence="8">
    <location>
        <begin position="170"/>
        <end position="193"/>
    </location>
</feature>
<dbReference type="GO" id="GO:0051536">
    <property type="term" value="F:iron-sulfur cluster binding"/>
    <property type="evidence" value="ECO:0007669"/>
    <property type="project" value="UniProtKB-KW"/>
</dbReference>
<dbReference type="InterPro" id="IPR052571">
    <property type="entry name" value="Mt_RNA_Methyltransferase"/>
</dbReference>
<comment type="subcellular location">
    <subcellularLocation>
        <location evidence="1">Mitochondrion</location>
    </subcellularLocation>
</comment>
<dbReference type="OrthoDB" id="421327at2759"/>
<evidence type="ECO:0000256" key="5">
    <source>
        <dbReference type="ARBA" id="ARBA00023014"/>
    </source>
</evidence>
<evidence type="ECO:0000256" key="8">
    <source>
        <dbReference type="SAM" id="MobiDB-lite"/>
    </source>
</evidence>
<keyword evidence="10" id="KW-1185">Reference proteome</keyword>
<dbReference type="Proteomes" id="UP000799776">
    <property type="component" value="Unassembled WGS sequence"/>
</dbReference>
<dbReference type="InterPro" id="IPR015324">
    <property type="entry name" value="Ribosomal_Rsm22-like"/>
</dbReference>
<keyword evidence="2" id="KW-0479">Metal-binding</keyword>
<feature type="region of interest" description="Disordered" evidence="8">
    <location>
        <begin position="249"/>
        <end position="269"/>
    </location>
</feature>
<dbReference type="Pfam" id="PF09243">
    <property type="entry name" value="Rsm22"/>
    <property type="match status" value="2"/>
</dbReference>
<dbReference type="GO" id="GO:0003735">
    <property type="term" value="F:structural constituent of ribosome"/>
    <property type="evidence" value="ECO:0007669"/>
    <property type="project" value="TreeGrafter"/>
</dbReference>
<evidence type="ECO:0000256" key="2">
    <source>
        <dbReference type="ARBA" id="ARBA00022723"/>
    </source>
</evidence>
<feature type="region of interest" description="Disordered" evidence="8">
    <location>
        <begin position="170"/>
        <end position="194"/>
    </location>
</feature>
<dbReference type="AlphaFoldDB" id="A0A9P4I1E1"/>
<feature type="compositionally biased region" description="Basic and acidic residues" evidence="8">
    <location>
        <begin position="351"/>
        <end position="364"/>
    </location>
</feature>
<proteinExistence type="predicted"/>
<organism evidence="9 10">
    <name type="scientific">Saccharata proteae CBS 121410</name>
    <dbReference type="NCBI Taxonomy" id="1314787"/>
    <lineage>
        <taxon>Eukaryota</taxon>
        <taxon>Fungi</taxon>
        <taxon>Dikarya</taxon>
        <taxon>Ascomycota</taxon>
        <taxon>Pezizomycotina</taxon>
        <taxon>Dothideomycetes</taxon>
        <taxon>Dothideomycetes incertae sedis</taxon>
        <taxon>Botryosphaeriales</taxon>
        <taxon>Saccharataceae</taxon>
        <taxon>Saccharata</taxon>
    </lineage>
</organism>
<dbReference type="EMBL" id="ML978713">
    <property type="protein sequence ID" value="KAF2090106.1"/>
    <property type="molecule type" value="Genomic_DNA"/>
</dbReference>
<keyword evidence="3" id="KW-0809">Transit peptide</keyword>
<comment type="function">
    <text evidence="7">Mitochondrial ribosome (mitoribosome) assembly factor. Binds at the interface of the head and body domains of the mitochondrial small ribosomal subunit (mt-SSU), occluding the mRNA channel and preventing compaction of the head domain towards the body. Probable inactive methyltransferase: retains the characteristic folding and ability to bind S-adenosyl-L-methionine, but it probably lost its methyltransferase activity.</text>
</comment>
<accession>A0A9P4I1E1</accession>
<evidence type="ECO:0000256" key="1">
    <source>
        <dbReference type="ARBA" id="ARBA00004173"/>
    </source>
</evidence>
<protein>
    <recommendedName>
        <fullName evidence="11">Rsm22-domain-containing protein</fullName>
    </recommendedName>
</protein>
<keyword evidence="4" id="KW-0408">Iron</keyword>
<dbReference type="PANTHER" id="PTHR13184:SF5">
    <property type="entry name" value="METHYLTRANSFERASE-LIKE PROTEIN 17, MITOCHONDRIAL"/>
    <property type="match status" value="1"/>
</dbReference>
<dbReference type="PANTHER" id="PTHR13184">
    <property type="entry name" value="37S RIBOSOMAL PROTEIN S22"/>
    <property type="match status" value="1"/>
</dbReference>
<feature type="region of interest" description="Disordered" evidence="8">
    <location>
        <begin position="716"/>
        <end position="764"/>
    </location>
</feature>
<feature type="region of interest" description="Disordered" evidence="8">
    <location>
        <begin position="39"/>
        <end position="75"/>
    </location>
</feature>
<evidence type="ECO:0008006" key="11">
    <source>
        <dbReference type="Google" id="ProtNLM"/>
    </source>
</evidence>
<dbReference type="GO" id="GO:0008168">
    <property type="term" value="F:methyltransferase activity"/>
    <property type="evidence" value="ECO:0007669"/>
    <property type="project" value="InterPro"/>
</dbReference>
<evidence type="ECO:0000313" key="10">
    <source>
        <dbReference type="Proteomes" id="UP000799776"/>
    </source>
</evidence>
<dbReference type="GO" id="GO:0006412">
    <property type="term" value="P:translation"/>
    <property type="evidence" value="ECO:0007669"/>
    <property type="project" value="InterPro"/>
</dbReference>
<evidence type="ECO:0000256" key="6">
    <source>
        <dbReference type="ARBA" id="ARBA00023128"/>
    </source>
</evidence>
<keyword evidence="6" id="KW-0496">Mitochondrion</keyword>
<feature type="compositionally biased region" description="Basic and acidic residues" evidence="8">
    <location>
        <begin position="742"/>
        <end position="758"/>
    </location>
</feature>
<evidence type="ECO:0000256" key="4">
    <source>
        <dbReference type="ARBA" id="ARBA00023004"/>
    </source>
</evidence>
<feature type="compositionally biased region" description="Basic residues" evidence="8">
    <location>
        <begin position="43"/>
        <end position="56"/>
    </location>
</feature>
<dbReference type="GO" id="GO:0005763">
    <property type="term" value="C:mitochondrial small ribosomal subunit"/>
    <property type="evidence" value="ECO:0007669"/>
    <property type="project" value="TreeGrafter"/>
</dbReference>
<name>A0A9P4I1E1_9PEZI</name>
<reference evidence="9" key="1">
    <citation type="journal article" date="2020" name="Stud. Mycol.">
        <title>101 Dothideomycetes genomes: a test case for predicting lifestyles and emergence of pathogens.</title>
        <authorList>
            <person name="Haridas S."/>
            <person name="Albert R."/>
            <person name="Binder M."/>
            <person name="Bloem J."/>
            <person name="Labutti K."/>
            <person name="Salamov A."/>
            <person name="Andreopoulos B."/>
            <person name="Baker S."/>
            <person name="Barry K."/>
            <person name="Bills G."/>
            <person name="Bluhm B."/>
            <person name="Cannon C."/>
            <person name="Castanera R."/>
            <person name="Culley D."/>
            <person name="Daum C."/>
            <person name="Ezra D."/>
            <person name="Gonzalez J."/>
            <person name="Henrissat B."/>
            <person name="Kuo A."/>
            <person name="Liang C."/>
            <person name="Lipzen A."/>
            <person name="Lutzoni F."/>
            <person name="Magnuson J."/>
            <person name="Mondo S."/>
            <person name="Nolan M."/>
            <person name="Ohm R."/>
            <person name="Pangilinan J."/>
            <person name="Park H.-J."/>
            <person name="Ramirez L."/>
            <person name="Alfaro M."/>
            <person name="Sun H."/>
            <person name="Tritt A."/>
            <person name="Yoshinaga Y."/>
            <person name="Zwiers L.-H."/>
            <person name="Turgeon B."/>
            <person name="Goodwin S."/>
            <person name="Spatafora J."/>
            <person name="Crous P."/>
            <person name="Grigoriev I."/>
        </authorList>
    </citation>
    <scope>NUCLEOTIDE SEQUENCE</scope>
    <source>
        <strain evidence="9">CBS 121410</strain>
    </source>
</reference>
<feature type="region of interest" description="Disordered" evidence="8">
    <location>
        <begin position="593"/>
        <end position="641"/>
    </location>
</feature>
<comment type="caution">
    <text evidence="9">The sequence shown here is derived from an EMBL/GenBank/DDBJ whole genome shotgun (WGS) entry which is preliminary data.</text>
</comment>
<evidence type="ECO:0000256" key="7">
    <source>
        <dbReference type="ARBA" id="ARBA00045681"/>
    </source>
</evidence>
<feature type="compositionally biased region" description="Basic and acidic residues" evidence="8">
    <location>
        <begin position="716"/>
        <end position="726"/>
    </location>
</feature>
<feature type="compositionally biased region" description="Basic and acidic residues" evidence="8">
    <location>
        <begin position="615"/>
        <end position="631"/>
    </location>
</feature>
<keyword evidence="5" id="KW-0411">Iron-sulfur</keyword>